<evidence type="ECO:0000313" key="1">
    <source>
        <dbReference type="EMBL" id="KAK0748420.1"/>
    </source>
</evidence>
<name>A0AA40EZI1_9PEZI</name>
<reference evidence="1" key="1">
    <citation type="submission" date="2023-06" db="EMBL/GenBank/DDBJ databases">
        <title>Genome-scale phylogeny and comparative genomics of the fungal order Sordariales.</title>
        <authorList>
            <consortium name="Lawrence Berkeley National Laboratory"/>
            <person name="Hensen N."/>
            <person name="Bonometti L."/>
            <person name="Westerberg I."/>
            <person name="Brannstrom I.O."/>
            <person name="Guillou S."/>
            <person name="Cros-Aarteil S."/>
            <person name="Calhoun S."/>
            <person name="Haridas S."/>
            <person name="Kuo A."/>
            <person name="Mondo S."/>
            <person name="Pangilinan J."/>
            <person name="Riley R."/>
            <person name="Labutti K."/>
            <person name="Andreopoulos B."/>
            <person name="Lipzen A."/>
            <person name="Chen C."/>
            <person name="Yanf M."/>
            <person name="Daum C."/>
            <person name="Ng V."/>
            <person name="Clum A."/>
            <person name="Steindorff A."/>
            <person name="Ohm R."/>
            <person name="Martin F."/>
            <person name="Silar P."/>
            <person name="Natvig D."/>
            <person name="Lalanne C."/>
            <person name="Gautier V."/>
            <person name="Ament-Velasquez S.L."/>
            <person name="Kruys A."/>
            <person name="Hutchinson M.I."/>
            <person name="Powell A.J."/>
            <person name="Barry K."/>
            <person name="Miller A.N."/>
            <person name="Grigoriev I.V."/>
            <person name="Debuchy R."/>
            <person name="Gladieux P."/>
            <person name="Thoren M.H."/>
            <person name="Johannesson H."/>
        </authorList>
    </citation>
    <scope>NUCLEOTIDE SEQUENCE</scope>
    <source>
        <strain evidence="1">CBS 540.89</strain>
    </source>
</reference>
<accession>A0AA40EZI1</accession>
<keyword evidence="2" id="KW-1185">Reference proteome</keyword>
<dbReference type="AlphaFoldDB" id="A0AA40EZI1"/>
<proteinExistence type="predicted"/>
<protein>
    <submittedName>
        <fullName evidence="1">Uncharacterized protein</fullName>
    </submittedName>
</protein>
<gene>
    <name evidence="1" type="ORF">B0T21DRAFT_406940</name>
</gene>
<sequence>MSPAANPPKARQHAGKAGTFVVEYADQATRDAQLKCFEEIQREDTEICAKKRKSFKKWHFNCRQGGETRDVLLVQGFNTLNMWGFGPAEGNKAYIVVALEMTDAEKLADRKLGKAGEAMVNYKMKKRAMEKIEKLLGDGYVGKEKEKKTRGCVPCPVTFEPTFLSIGWLEIKCVPVEDLASVLLY</sequence>
<evidence type="ECO:0000313" key="2">
    <source>
        <dbReference type="Proteomes" id="UP001172159"/>
    </source>
</evidence>
<dbReference type="Proteomes" id="UP001172159">
    <property type="component" value="Unassembled WGS sequence"/>
</dbReference>
<organism evidence="1 2">
    <name type="scientific">Apiosordaria backusii</name>
    <dbReference type="NCBI Taxonomy" id="314023"/>
    <lineage>
        <taxon>Eukaryota</taxon>
        <taxon>Fungi</taxon>
        <taxon>Dikarya</taxon>
        <taxon>Ascomycota</taxon>
        <taxon>Pezizomycotina</taxon>
        <taxon>Sordariomycetes</taxon>
        <taxon>Sordariomycetidae</taxon>
        <taxon>Sordariales</taxon>
        <taxon>Lasiosphaeriaceae</taxon>
        <taxon>Apiosordaria</taxon>
    </lineage>
</organism>
<dbReference type="EMBL" id="JAUKTV010000001">
    <property type="protein sequence ID" value="KAK0748420.1"/>
    <property type="molecule type" value="Genomic_DNA"/>
</dbReference>
<comment type="caution">
    <text evidence="1">The sequence shown here is derived from an EMBL/GenBank/DDBJ whole genome shotgun (WGS) entry which is preliminary data.</text>
</comment>